<dbReference type="Proteomes" id="UP001195965">
    <property type="component" value="Chromosome"/>
</dbReference>
<accession>A0ACD5HEC8</accession>
<gene>
    <name evidence="1" type="ORF">HHS34_010640</name>
</gene>
<sequence length="203" mass="21707">MLTWMQKILLHPSAQKNRIHLGGGGCLLGETENDVKEKLMNYMRSGIAVVMAGLAVSLVAPLAEAAPSAASVQRADIKMPIQNHIDAFGGKSGVKALINTFVGYVAADPHINYYFAHTNIKALKYNLTQQVCEVVGGPCSYTGPTMTAAHKGLHVTTAAFNYLAQDMIKAMDQRDIAKPAQNYLLAQLAAMEPQIVTANGPLG</sequence>
<organism evidence="1 2">
    <name type="scientific">Acidithiobacillus montserratensis</name>
    <dbReference type="NCBI Taxonomy" id="2729135"/>
    <lineage>
        <taxon>Bacteria</taxon>
        <taxon>Pseudomonadati</taxon>
        <taxon>Pseudomonadota</taxon>
        <taxon>Acidithiobacillia</taxon>
        <taxon>Acidithiobacillales</taxon>
        <taxon>Acidithiobacillaceae</taxon>
        <taxon>Acidithiobacillus</taxon>
    </lineage>
</organism>
<name>A0ACD5HEC8_9PROT</name>
<protein>
    <submittedName>
        <fullName evidence="1">Group 1 truncated hemoglobin</fullName>
    </submittedName>
</protein>
<dbReference type="EMBL" id="CP127526">
    <property type="protein sequence ID" value="XRI72896.1"/>
    <property type="molecule type" value="Genomic_DNA"/>
</dbReference>
<keyword evidence="2" id="KW-1185">Reference proteome</keyword>
<reference evidence="1 2" key="1">
    <citation type="journal article" date="2021" name="ISME J.">
        <title>Genomic evolution of the class Acidithiobacillia: deep-branching Proteobacteria living in extreme acidic conditions.</title>
        <authorList>
            <person name="Moya-Beltran A."/>
            <person name="Beard S."/>
            <person name="Rojas-Villalobos C."/>
            <person name="Issotta F."/>
            <person name="Gallardo Y."/>
            <person name="Ulloa R."/>
            <person name="Giaveno A."/>
            <person name="Degli Esposti M."/>
            <person name="Johnson D.B."/>
            <person name="Quatrini R."/>
        </authorList>
    </citation>
    <scope>NUCLEOTIDE SEQUENCE [LARGE SCALE GENOMIC DNA]</scope>
    <source>
        <strain evidence="1 2">GG1-14</strain>
    </source>
</reference>
<proteinExistence type="predicted"/>
<evidence type="ECO:0000313" key="1">
    <source>
        <dbReference type="EMBL" id="XRI72896.1"/>
    </source>
</evidence>
<evidence type="ECO:0000313" key="2">
    <source>
        <dbReference type="Proteomes" id="UP001195965"/>
    </source>
</evidence>